<dbReference type="EC" id="3.2.1.-" evidence="9"/>
<evidence type="ECO:0000256" key="7">
    <source>
        <dbReference type="SAM" id="Phobius"/>
    </source>
</evidence>
<keyword evidence="9" id="KW-0378">Hydrolase</keyword>
<evidence type="ECO:0000256" key="4">
    <source>
        <dbReference type="ARBA" id="ARBA00023088"/>
    </source>
</evidence>
<keyword evidence="7" id="KW-1133">Transmembrane helix</keyword>
<keyword evidence="7" id="KW-0472">Membrane</keyword>
<dbReference type="Gene3D" id="2.160.20.10">
    <property type="entry name" value="Single-stranded right-handed beta-helix, Pectin lyase-like"/>
    <property type="match status" value="2"/>
</dbReference>
<dbReference type="Pfam" id="PF00746">
    <property type="entry name" value="Gram_pos_anchor"/>
    <property type="match status" value="1"/>
</dbReference>
<keyword evidence="4" id="KW-0572">Peptidoglycan-anchor</keyword>
<dbReference type="InterPro" id="IPR012334">
    <property type="entry name" value="Pectin_lyas_fold"/>
</dbReference>
<reference evidence="9" key="1">
    <citation type="submission" date="2019-11" db="EMBL/GenBank/DDBJ databases">
        <authorList>
            <person name="Feng L."/>
        </authorList>
    </citation>
    <scope>NUCLEOTIDE SEQUENCE</scope>
    <source>
        <strain evidence="9">CParaputrificumLFYP93</strain>
    </source>
</reference>
<dbReference type="Pfam" id="PF08305">
    <property type="entry name" value="NPCBM"/>
    <property type="match status" value="1"/>
</dbReference>
<dbReference type="EMBL" id="CACRTV010000064">
    <property type="protein sequence ID" value="VYU56105.1"/>
    <property type="molecule type" value="Genomic_DNA"/>
</dbReference>
<dbReference type="InterPro" id="IPR019931">
    <property type="entry name" value="LPXTG_anchor"/>
</dbReference>
<dbReference type="Gene3D" id="1.20.1270.70">
    <property type="entry name" value="Designed single chain three-helix bundle"/>
    <property type="match status" value="1"/>
</dbReference>
<proteinExistence type="predicted"/>
<dbReference type="SUPFAM" id="SSF49785">
    <property type="entry name" value="Galactose-binding domain-like"/>
    <property type="match status" value="1"/>
</dbReference>
<dbReference type="InterPro" id="IPR038637">
    <property type="entry name" value="NPCBM_sf"/>
</dbReference>
<gene>
    <name evidence="9" type="primary">glaA_2</name>
    <name evidence="9" type="ORF">CPLFYP93_02738</name>
</gene>
<evidence type="ECO:0000256" key="5">
    <source>
        <dbReference type="SAM" id="Coils"/>
    </source>
</evidence>
<name>A0A6N3FVL3_9CLOT</name>
<dbReference type="InterPro" id="IPR013222">
    <property type="entry name" value="Glyco_hyd_98_carb-bd"/>
</dbReference>
<dbReference type="RefSeq" id="WP_156562236.1">
    <property type="nucleotide sequence ID" value="NZ_CACRTV010000064.1"/>
</dbReference>
<protein>
    <submittedName>
        <fullName evidence="9">Alpha-1,3-galactosidase A</fullName>
        <ecNumber evidence="9">3.2.1.-</ecNumber>
    </submittedName>
</protein>
<dbReference type="InterPro" id="IPR008979">
    <property type="entry name" value="Galactose-bd-like_sf"/>
</dbReference>
<evidence type="ECO:0000256" key="6">
    <source>
        <dbReference type="SAM" id="MobiDB-lite"/>
    </source>
</evidence>
<dbReference type="Pfam" id="PF12733">
    <property type="entry name" value="Cadherin-like"/>
    <property type="match status" value="1"/>
</dbReference>
<dbReference type="InterPro" id="IPR011050">
    <property type="entry name" value="Pectin_lyase_fold/virulence"/>
</dbReference>
<feature type="transmembrane region" description="Helical" evidence="7">
    <location>
        <begin position="7"/>
        <end position="26"/>
    </location>
</feature>
<keyword evidence="2" id="KW-0964">Secreted</keyword>
<dbReference type="SMART" id="SM00776">
    <property type="entry name" value="NPCBM"/>
    <property type="match status" value="1"/>
</dbReference>
<feature type="transmembrane region" description="Helical" evidence="7">
    <location>
        <begin position="2066"/>
        <end position="2084"/>
    </location>
</feature>
<evidence type="ECO:0000256" key="2">
    <source>
        <dbReference type="ARBA" id="ARBA00022525"/>
    </source>
</evidence>
<dbReference type="Gene3D" id="2.60.120.200">
    <property type="match status" value="1"/>
</dbReference>
<dbReference type="PROSITE" id="PS50847">
    <property type="entry name" value="GRAM_POS_ANCHORING"/>
    <property type="match status" value="1"/>
</dbReference>
<evidence type="ECO:0000259" key="8">
    <source>
        <dbReference type="PROSITE" id="PS50847"/>
    </source>
</evidence>
<keyword evidence="9" id="KW-0326">Glycosidase</keyword>
<feature type="compositionally biased region" description="Low complexity" evidence="6">
    <location>
        <begin position="2030"/>
        <end position="2058"/>
    </location>
</feature>
<organism evidence="9">
    <name type="scientific">Clostridium paraputrificum</name>
    <dbReference type="NCBI Taxonomy" id="29363"/>
    <lineage>
        <taxon>Bacteria</taxon>
        <taxon>Bacillati</taxon>
        <taxon>Bacillota</taxon>
        <taxon>Clostridia</taxon>
        <taxon>Eubacteriales</taxon>
        <taxon>Clostridiaceae</taxon>
        <taxon>Clostridium</taxon>
    </lineage>
</organism>
<keyword evidence="1" id="KW-0134">Cell wall</keyword>
<feature type="region of interest" description="Disordered" evidence="6">
    <location>
        <begin position="2030"/>
        <end position="2060"/>
    </location>
</feature>
<evidence type="ECO:0000313" key="9">
    <source>
        <dbReference type="EMBL" id="VYU56105.1"/>
    </source>
</evidence>
<sequence>MKKNNRVIASIIVFFMVINICMNIFIDRVSASTIDKKTTIIDVTDFGADPSGKNDSTIAIQKALEAAKEIDGSVTLSFPHGEYDFYKDYASQRQYHTSNTSSLDNPTKWIGILIEDQKDLTIEGNGSLFNMHGDIMAIAVVRSENVVLQNFVLDYEVPDTMDITFVGQGEEDGKPYTDIYVPANYNYEISEDRKHITWLSENSPYTGKPYWSDQDTLGGYLVIYKGYDETVRRHQTKVIYEGKEYLDADPFVGLEEIVEQGENILRFKYKDRRPNDQESGNVALLSNSARRRTAGAFIWESKDTLVKDIDVHYLSGFGWLTQMSENTEFNGVDFLPREGTGKYTTSNADQIHVAGASGYFNVIGCNFSMAHDDPINVHGTYLRVEEVIDNKTLKLKYIHSQQGGFQPYFPGDEVAFYSRLNLEVPTGANEGDTFTVKDVINPGEDYNGEKLSMRESVVIFDEPFNEDVLNSLKVKIKRGTDPNANVDVEPLYVAENVTYAPNVHIKGNVMRSIPTRGILCTTRNEVIIEDNVFESLAMASIYLSNDADYWYESGPIRNMTIRNNTFNVKPTGQTEWGTVSPIFVDPVVVNQAVAAPGYTLPEVKGDPIHQNITIDRNTFNMAAFNLITAKGVKGMNFTNNKIVRDGASMGLELSADNNNLAVGESTKVQAVADETILDVDAFIFENCKDINIENNTYDFGINMNVKLKGMDINELKIKGDKLSVNGPPNITTVDDKIQLASLNPEIVKIDEDKNAVALKEGTAELIAYYNWEGHLIKSEPIEINVVGGSKIDSLTIIGDELINSRNASINLTTDYTGEENIKWSVEDAITGLNTNGASIDENGTITGYKDGIYKVKASVAGVNDTKIVVVSLPDSFGIKGENNVALKEGFNVVGENSSKWDGNGEEDQVVITGEMGDLYGGNNSAKNIITYDIPDNIPKDDIRVQVTIDGLPKNGESYNSAGLLLYKDNDNYVRVGTKGHQSNIALDNEIAANDIESTFGQKLTGRKATFEIEKLNGKIKVRYKDVDGNGEWSSQYTVGENIGLGDDYKIAFVAWTKDVVPMVATFSNLKVGVASEVDTEDLEVQNGVAIFEGMINNAPTIENETITRNPVIGDTVNVTYDYVDVENHDNRSSLYAWTYTKNGSTVTEYTFTPSFKTKALGKLECEIYVTDKYGKPNKEAVTLVTEVNKNSEESYLLKSLCINGNVIKEFDKDKYKYNYDIPKEVKKFNLSYDLVNESLGTVKVVDSNGIPLVEKNGAYTLPEDKIVKILRLDGDVVKATYVINFVSYLSNKAGISNPSIAGEKAEVIKENVDSYFVSLSDDRNIEKLSFDVDNGVKDVKVYRSFYMNPIGGILEGNKYSTEDIDLYSGLNIFNIDVTAEDGFVRRHRVHVFRSGYNDSYLTGINIGGKLIEGFDKDKTEYRVCINSEEAKELLIDASAVTNKDVMTSITVNGVRTEGESRLADNLKSGLNTVVISVKAEDLVTTTNYTLNIIVESEENANLLDITSDDIVFLPKFNPENLNYTAKTNKEEFKLTATTQHSDAKVEIIAGKEKFEGVSSVTGTIKLYEGLNDVLVKVTSPNNTVKTYTIVVDANGYHYLSDLKADFVEVGYGNLELDKSSSGGTIRLPDENGNAISYEKGLGAHATSRLVYNIEGKGYTRFKSFVGIDYYQYENPISTSSVTFKVYFDENTEPAWISEEMRRDSAAVEIDLDITNVNKITLVADAGSNNGYDHANWADAKFEKSISKAPIEELIAELEKLIEKADAIDESLYTTESVKIFKGAIERSKEVLINTKATYSEIGLAIIELKEAMDNLVPKDDTQVEADKTVLEMVIDYAEDVKSKGALKDVDPAVGKEFEEALENAKAVLADKSATEVQVDEASKRLVSVINMLEFKKGDKEQLEKLVTIIKALNESRYIPSTWSKLQVELEKANKVILDENAMEAEVKDAYNKLIKAYLDLRILPDKSKLEELINKAELIDTSKYTKESVDELNKKIKEAIKVLDNKEATQQEVDEALKGLELALGSLELAQGNNNNNSGNTDNDNTNNDSSDNNVNDNLPATGDSSTFALVVSAALLLGSGFVLKKRK</sequence>
<feature type="domain" description="Gram-positive cocci surface proteins LPxTG" evidence="8">
    <location>
        <begin position="2059"/>
        <end position="2088"/>
    </location>
</feature>
<keyword evidence="3" id="KW-0732">Signal</keyword>
<evidence type="ECO:0000256" key="3">
    <source>
        <dbReference type="ARBA" id="ARBA00022729"/>
    </source>
</evidence>
<dbReference type="NCBIfam" id="TIGR01167">
    <property type="entry name" value="LPXTG_anchor"/>
    <property type="match status" value="1"/>
</dbReference>
<dbReference type="SUPFAM" id="SSF51126">
    <property type="entry name" value="Pectin lyase-like"/>
    <property type="match status" value="1"/>
</dbReference>
<dbReference type="GO" id="GO:0016798">
    <property type="term" value="F:hydrolase activity, acting on glycosyl bonds"/>
    <property type="evidence" value="ECO:0007669"/>
    <property type="project" value="UniProtKB-KW"/>
</dbReference>
<evidence type="ECO:0000256" key="1">
    <source>
        <dbReference type="ARBA" id="ARBA00022512"/>
    </source>
</evidence>
<keyword evidence="5" id="KW-0175">Coiled coil</keyword>
<dbReference type="Gene3D" id="2.60.120.1060">
    <property type="entry name" value="NPCBM/NEW2 domain"/>
    <property type="match status" value="1"/>
</dbReference>
<dbReference type="InterPro" id="IPR025883">
    <property type="entry name" value="Cadherin-like_domain"/>
</dbReference>
<keyword evidence="7" id="KW-0812">Transmembrane</keyword>
<dbReference type="Pfam" id="PF07554">
    <property type="entry name" value="FIVAR"/>
    <property type="match status" value="4"/>
</dbReference>
<feature type="coiled-coil region" evidence="5">
    <location>
        <begin position="1989"/>
        <end position="2023"/>
    </location>
</feature>
<dbReference type="Gene3D" id="1.20.1270.90">
    <property type="entry name" value="AF1782-like"/>
    <property type="match status" value="3"/>
</dbReference>
<accession>A0A6N3FVL3</accession>